<dbReference type="AlphaFoldDB" id="A0AAU7NXR6"/>
<dbReference type="EMBL" id="CP157743">
    <property type="protein sequence ID" value="XBS21416.1"/>
    <property type="molecule type" value="Genomic_DNA"/>
</dbReference>
<dbReference type="KEGG" id="mech:Q9L42_004635"/>
<accession>A0AAU7NXR6</accession>
<dbReference type="Gene3D" id="1.10.10.60">
    <property type="entry name" value="Homeodomain-like"/>
    <property type="match status" value="1"/>
</dbReference>
<organism evidence="2 3">
    <name type="scientific">Methylomarinum roseum</name>
    <dbReference type="NCBI Taxonomy" id="3067653"/>
    <lineage>
        <taxon>Bacteria</taxon>
        <taxon>Pseudomonadati</taxon>
        <taxon>Pseudomonadota</taxon>
        <taxon>Gammaproteobacteria</taxon>
        <taxon>Methylococcales</taxon>
        <taxon>Methylococcaceae</taxon>
        <taxon>Methylomarinum</taxon>
    </lineage>
</organism>
<dbReference type="RefSeq" id="WP_305909594.1">
    <property type="nucleotide sequence ID" value="NZ_CP157743.1"/>
</dbReference>
<proteinExistence type="predicted"/>
<name>A0AAU7NXR6_9GAMM</name>
<reference evidence="2 3" key="1">
    <citation type="journal article" date="2024" name="Microbiology">
        <title>Methylomarinum rosea sp. nov., a novel halophilic methanotrophic bacterium from the hypersaline Lake Elton.</title>
        <authorList>
            <person name="Suleimanov R.Z."/>
            <person name="Oshkin I.Y."/>
            <person name="Danilova O.V."/>
            <person name="Suzina N.E."/>
            <person name="Dedysh S.N."/>
        </authorList>
    </citation>
    <scope>NUCLEOTIDE SEQUENCE [LARGE SCALE GENOMIC DNA]</scope>
    <source>
        <strain evidence="2 3">Ch1-1</strain>
    </source>
</reference>
<feature type="region of interest" description="Disordered" evidence="1">
    <location>
        <begin position="148"/>
        <end position="172"/>
    </location>
</feature>
<dbReference type="Proteomes" id="UP001225378">
    <property type="component" value="Chromosome"/>
</dbReference>
<gene>
    <name evidence="2" type="ORF">Q9L42_004635</name>
</gene>
<evidence type="ECO:0000313" key="3">
    <source>
        <dbReference type="Proteomes" id="UP001225378"/>
    </source>
</evidence>
<protein>
    <submittedName>
        <fullName evidence="2">Uncharacterized protein</fullName>
    </submittedName>
</protein>
<keyword evidence="3" id="KW-1185">Reference proteome</keyword>
<feature type="compositionally biased region" description="Acidic residues" evidence="1">
    <location>
        <begin position="162"/>
        <end position="172"/>
    </location>
</feature>
<sequence>MRDAGYSLASIADKTGISIATLARHFKRHGVSKGSLTDESVELARQQLLSDAGFIDSLKAQIAASIVDDLAHVRQLRTASAILLEEMLNDKNLPPHYKTRGVAALSTSLRLTQEAARKALRVDELEPEPSELPELIVSELTAAEIEEMRKEQQSDSVYDLPAPEEIEIVEES</sequence>
<evidence type="ECO:0000313" key="2">
    <source>
        <dbReference type="EMBL" id="XBS21416.1"/>
    </source>
</evidence>
<evidence type="ECO:0000256" key="1">
    <source>
        <dbReference type="SAM" id="MobiDB-lite"/>
    </source>
</evidence>